<dbReference type="SUPFAM" id="SSF50978">
    <property type="entry name" value="WD40 repeat-like"/>
    <property type="match status" value="1"/>
</dbReference>
<feature type="compositionally biased region" description="Low complexity" evidence="4">
    <location>
        <begin position="1215"/>
        <end position="1224"/>
    </location>
</feature>
<dbReference type="Pfam" id="PF14844">
    <property type="entry name" value="PH_BEACH"/>
    <property type="match status" value="1"/>
</dbReference>
<feature type="region of interest" description="Disordered" evidence="4">
    <location>
        <begin position="846"/>
        <end position="882"/>
    </location>
</feature>
<dbReference type="GeneID" id="14914594"/>
<dbReference type="EMBL" id="KB008073">
    <property type="protein sequence ID" value="ELR13959.1"/>
    <property type="molecule type" value="Genomic_DNA"/>
</dbReference>
<dbReference type="Gene3D" id="1.10.1540.10">
    <property type="entry name" value="BEACH domain"/>
    <property type="match status" value="1"/>
</dbReference>
<evidence type="ECO:0000256" key="3">
    <source>
        <dbReference type="PROSITE-ProRule" id="PRU00221"/>
    </source>
</evidence>
<evidence type="ECO:0000256" key="4">
    <source>
        <dbReference type="SAM" id="MobiDB-lite"/>
    </source>
</evidence>
<feature type="compositionally biased region" description="Basic and acidic residues" evidence="4">
    <location>
        <begin position="128"/>
        <end position="137"/>
    </location>
</feature>
<keyword evidence="1 3" id="KW-0853">WD repeat</keyword>
<reference evidence="7 8" key="1">
    <citation type="journal article" date="2013" name="Genome Biol.">
        <title>Genome of Acanthamoeba castellanii highlights extensive lateral gene transfer and early evolution of tyrosine kinase signaling.</title>
        <authorList>
            <person name="Clarke M."/>
            <person name="Lohan A.J."/>
            <person name="Liu B."/>
            <person name="Lagkouvardos I."/>
            <person name="Roy S."/>
            <person name="Zafar N."/>
            <person name="Bertelli C."/>
            <person name="Schilde C."/>
            <person name="Kianianmomeni A."/>
            <person name="Burglin T.R."/>
            <person name="Frech C."/>
            <person name="Turcotte B."/>
            <person name="Kopec K.O."/>
            <person name="Synnott J.M."/>
            <person name="Choo C."/>
            <person name="Paponov I."/>
            <person name="Finkler A."/>
            <person name="Soon Heng Tan C."/>
            <person name="Hutchins A.P."/>
            <person name="Weinmeier T."/>
            <person name="Rattei T."/>
            <person name="Chu J.S."/>
            <person name="Gimenez G."/>
            <person name="Irimia M."/>
            <person name="Rigden D.J."/>
            <person name="Fitzpatrick D.A."/>
            <person name="Lorenzo-Morales J."/>
            <person name="Bateman A."/>
            <person name="Chiu C.H."/>
            <person name="Tang P."/>
            <person name="Hegemann P."/>
            <person name="Fromm H."/>
            <person name="Raoult D."/>
            <person name="Greub G."/>
            <person name="Miranda-Saavedra D."/>
            <person name="Chen N."/>
            <person name="Nash P."/>
            <person name="Ginger M.L."/>
            <person name="Horn M."/>
            <person name="Schaap P."/>
            <person name="Caler L."/>
            <person name="Loftus B."/>
        </authorList>
    </citation>
    <scope>NUCLEOTIDE SEQUENCE [LARGE SCALE GENOMIC DNA]</scope>
    <source>
        <strain evidence="7 8">Neff</strain>
    </source>
</reference>
<feature type="compositionally biased region" description="Acidic residues" evidence="4">
    <location>
        <begin position="3176"/>
        <end position="3188"/>
    </location>
</feature>
<feature type="compositionally biased region" description="Low complexity" evidence="4">
    <location>
        <begin position="165"/>
        <end position="183"/>
    </location>
</feature>
<dbReference type="InterPro" id="IPR011993">
    <property type="entry name" value="PH-like_dom_sf"/>
</dbReference>
<dbReference type="Pfam" id="PF15787">
    <property type="entry name" value="DUF4704"/>
    <property type="match status" value="1"/>
</dbReference>
<dbReference type="PANTHER" id="PTHR13743">
    <property type="entry name" value="BEIGE/BEACH-RELATED"/>
    <property type="match status" value="1"/>
</dbReference>
<dbReference type="SUPFAM" id="SSF48371">
    <property type="entry name" value="ARM repeat"/>
    <property type="match status" value="1"/>
</dbReference>
<evidence type="ECO:0000259" key="5">
    <source>
        <dbReference type="PROSITE" id="PS50197"/>
    </source>
</evidence>
<dbReference type="SMART" id="SM01026">
    <property type="entry name" value="Beach"/>
    <property type="match status" value="1"/>
</dbReference>
<dbReference type="InterPro" id="IPR000409">
    <property type="entry name" value="BEACH_dom"/>
</dbReference>
<dbReference type="OMA" id="SWPPSCE"/>
<dbReference type="Pfam" id="PF20426">
    <property type="entry name" value="NBCH_WD40"/>
    <property type="match status" value="1"/>
</dbReference>
<dbReference type="Gene3D" id="1.25.10.10">
    <property type="entry name" value="Leucine-rich Repeat Variant"/>
    <property type="match status" value="1"/>
</dbReference>
<dbReference type="InterPro" id="IPR046851">
    <property type="entry name" value="NBCH_WD40"/>
</dbReference>
<dbReference type="PANTHER" id="PTHR13743:SF86">
    <property type="entry name" value="LYSOSOMAL-TRAFFICKING REGULATOR"/>
    <property type="match status" value="1"/>
</dbReference>
<feature type="compositionally biased region" description="Low complexity" evidence="4">
    <location>
        <begin position="3153"/>
        <end position="3175"/>
    </location>
</feature>
<proteinExistence type="predicted"/>
<dbReference type="InterPro" id="IPR016024">
    <property type="entry name" value="ARM-type_fold"/>
</dbReference>
<keyword evidence="8" id="KW-1185">Reference proteome</keyword>
<dbReference type="SUPFAM" id="SSF81837">
    <property type="entry name" value="BEACH domain"/>
    <property type="match status" value="1"/>
</dbReference>
<feature type="compositionally biased region" description="Low complexity" evidence="4">
    <location>
        <begin position="971"/>
        <end position="996"/>
    </location>
</feature>
<feature type="compositionally biased region" description="Polar residues" evidence="4">
    <location>
        <begin position="955"/>
        <end position="965"/>
    </location>
</feature>
<dbReference type="CDD" id="cd06071">
    <property type="entry name" value="Beach"/>
    <property type="match status" value="1"/>
</dbReference>
<keyword evidence="2" id="KW-0677">Repeat</keyword>
<dbReference type="InterPro" id="IPR001680">
    <property type="entry name" value="WD40_rpt"/>
</dbReference>
<dbReference type="Pfam" id="PF02138">
    <property type="entry name" value="Beach"/>
    <property type="match status" value="1"/>
</dbReference>
<feature type="region of interest" description="Disordered" evidence="4">
    <location>
        <begin position="1085"/>
        <end position="1123"/>
    </location>
</feature>
<evidence type="ECO:0000313" key="8">
    <source>
        <dbReference type="Proteomes" id="UP000011083"/>
    </source>
</evidence>
<dbReference type="SMART" id="SM00320">
    <property type="entry name" value="WD40"/>
    <property type="match status" value="4"/>
</dbReference>
<dbReference type="OrthoDB" id="26681at2759"/>
<gene>
    <name evidence="7" type="ORF">ACA1_365070</name>
</gene>
<dbReference type="InterPro" id="IPR036372">
    <property type="entry name" value="BEACH_dom_sf"/>
</dbReference>
<dbReference type="CDD" id="cd01201">
    <property type="entry name" value="PH_BEACH"/>
    <property type="match status" value="1"/>
</dbReference>
<organism evidence="7 8">
    <name type="scientific">Acanthamoeba castellanii (strain ATCC 30010 / Neff)</name>
    <dbReference type="NCBI Taxonomy" id="1257118"/>
    <lineage>
        <taxon>Eukaryota</taxon>
        <taxon>Amoebozoa</taxon>
        <taxon>Discosea</taxon>
        <taxon>Longamoebia</taxon>
        <taxon>Centramoebida</taxon>
        <taxon>Acanthamoebidae</taxon>
        <taxon>Acanthamoeba</taxon>
    </lineage>
</organism>
<feature type="compositionally biased region" description="Basic and acidic residues" evidence="4">
    <location>
        <begin position="274"/>
        <end position="288"/>
    </location>
</feature>
<dbReference type="InterPro" id="IPR013320">
    <property type="entry name" value="ConA-like_dom_sf"/>
</dbReference>
<feature type="compositionally biased region" description="Low complexity" evidence="4">
    <location>
        <begin position="1085"/>
        <end position="1110"/>
    </location>
</feature>
<dbReference type="Proteomes" id="UP000011083">
    <property type="component" value="Unassembled WGS sequence"/>
</dbReference>
<protein>
    <submittedName>
        <fullName evidence="7">Beige/BEACH domain containing protein</fullName>
    </submittedName>
</protein>
<feature type="compositionally biased region" description="Polar residues" evidence="4">
    <location>
        <begin position="1719"/>
        <end position="1754"/>
    </location>
</feature>
<dbReference type="InterPro" id="IPR011989">
    <property type="entry name" value="ARM-like"/>
</dbReference>
<evidence type="ECO:0000256" key="2">
    <source>
        <dbReference type="ARBA" id="ARBA00022737"/>
    </source>
</evidence>
<feature type="region of interest" description="Disordered" evidence="4">
    <location>
        <begin position="274"/>
        <end position="309"/>
    </location>
</feature>
<dbReference type="SUPFAM" id="SSF49899">
    <property type="entry name" value="Concanavalin A-like lectins/glucanases"/>
    <property type="match status" value="1"/>
</dbReference>
<dbReference type="RefSeq" id="XP_004335972.1">
    <property type="nucleotide sequence ID" value="XM_004335924.1"/>
</dbReference>
<dbReference type="PROSITE" id="PS51783">
    <property type="entry name" value="PH_BEACH"/>
    <property type="match status" value="1"/>
</dbReference>
<dbReference type="PROSITE" id="PS50294">
    <property type="entry name" value="WD_REPEATS_REGION"/>
    <property type="match status" value="2"/>
</dbReference>
<dbReference type="Pfam" id="PF23295">
    <property type="entry name" value="Arm_4"/>
    <property type="match status" value="1"/>
</dbReference>
<evidence type="ECO:0000313" key="7">
    <source>
        <dbReference type="EMBL" id="ELR13959.1"/>
    </source>
</evidence>
<feature type="region of interest" description="Disordered" evidence="4">
    <location>
        <begin position="3140"/>
        <end position="3188"/>
    </location>
</feature>
<dbReference type="InterPro" id="IPR036322">
    <property type="entry name" value="WD40_repeat_dom_sf"/>
</dbReference>
<feature type="repeat" description="WD" evidence="3">
    <location>
        <begin position="2907"/>
        <end position="2948"/>
    </location>
</feature>
<feature type="region of interest" description="Disordered" evidence="4">
    <location>
        <begin position="1208"/>
        <end position="1237"/>
    </location>
</feature>
<dbReference type="VEuPathDB" id="AmoebaDB:ACA1_365070"/>
<feature type="region of interest" description="Disordered" evidence="4">
    <location>
        <begin position="952"/>
        <end position="996"/>
    </location>
</feature>
<evidence type="ECO:0000259" key="6">
    <source>
        <dbReference type="PROSITE" id="PS51783"/>
    </source>
</evidence>
<feature type="region of interest" description="Disordered" evidence="4">
    <location>
        <begin position="126"/>
        <end position="183"/>
    </location>
</feature>
<feature type="repeat" description="WD" evidence="3">
    <location>
        <begin position="2854"/>
        <end position="2895"/>
    </location>
</feature>
<dbReference type="SUPFAM" id="SSF50729">
    <property type="entry name" value="PH domain-like"/>
    <property type="match status" value="1"/>
</dbReference>
<feature type="domain" description="BEACH" evidence="5">
    <location>
        <begin position="2483"/>
        <end position="2774"/>
    </location>
</feature>
<dbReference type="FunFam" id="1.10.1540.10:FF:000001">
    <property type="entry name" value="neurobeachin isoform X1"/>
    <property type="match status" value="1"/>
</dbReference>
<dbReference type="Gene3D" id="2.30.29.30">
    <property type="entry name" value="Pleckstrin-homology domain (PH domain)/Phosphotyrosine-binding domain (PTB)"/>
    <property type="match status" value="1"/>
</dbReference>
<dbReference type="InterPro" id="IPR050865">
    <property type="entry name" value="BEACH_Domain"/>
</dbReference>
<dbReference type="GO" id="GO:0007040">
    <property type="term" value="P:lysosome organization"/>
    <property type="evidence" value="ECO:0007669"/>
    <property type="project" value="TreeGrafter"/>
</dbReference>
<dbReference type="PROSITE" id="PS50082">
    <property type="entry name" value="WD_REPEATS_2"/>
    <property type="match status" value="2"/>
</dbReference>
<feature type="compositionally biased region" description="Basic and acidic residues" evidence="4">
    <location>
        <begin position="295"/>
        <end position="309"/>
    </location>
</feature>
<evidence type="ECO:0000256" key="1">
    <source>
        <dbReference type="ARBA" id="ARBA00022574"/>
    </source>
</evidence>
<feature type="compositionally biased region" description="Acidic residues" evidence="4">
    <location>
        <begin position="1800"/>
        <end position="1818"/>
    </location>
</feature>
<name>L8GMA0_ACACF</name>
<dbReference type="InterPro" id="IPR023362">
    <property type="entry name" value="PH-BEACH_dom"/>
</dbReference>
<feature type="domain" description="BEACH-type PH" evidence="6">
    <location>
        <begin position="2336"/>
        <end position="2471"/>
    </location>
</feature>
<dbReference type="PROSITE" id="PS50197">
    <property type="entry name" value="BEACH"/>
    <property type="match status" value="1"/>
</dbReference>
<accession>L8GMA0</accession>
<dbReference type="InterPro" id="IPR056252">
    <property type="entry name" value="Alfy-like_Arm-like"/>
</dbReference>
<dbReference type="GO" id="GO:0005764">
    <property type="term" value="C:lysosome"/>
    <property type="evidence" value="ECO:0007669"/>
    <property type="project" value="TreeGrafter"/>
</dbReference>
<dbReference type="InterPro" id="IPR015943">
    <property type="entry name" value="WD40/YVTN_repeat-like_dom_sf"/>
</dbReference>
<dbReference type="Gene3D" id="2.130.10.10">
    <property type="entry name" value="YVTN repeat-like/Quinoprotein amine dehydrogenase"/>
    <property type="match status" value="2"/>
</dbReference>
<dbReference type="KEGG" id="acan:ACA1_365070"/>
<dbReference type="InterPro" id="IPR031570">
    <property type="entry name" value="NBEA/BDCP_DUF4704"/>
</dbReference>
<feature type="region of interest" description="Disordered" evidence="4">
    <location>
        <begin position="1718"/>
        <end position="1818"/>
    </location>
</feature>
<sequence length="3188" mass="351994">MLKLTFHFLVGNAGNQDAFRRDNGLRRLYAMLNDVALRGPILRVVAIIAIGSSSSTPSAGATIKSETGGGTGSEDVGGAIIRDIISVLQSSGGTSALSKEDAFRTNGGFIWAISVMNGIGKSIDTEAEEAKEKDAKQAHQAAADSTQPSEGVDDGAVDPESNGDAATAPRSPAPAPASGSGPEASQEAFTFIKMLLNTLSIALTANVDNRRYFRSEIRFAALAEALQACHFVIHVGQRAIEICDALIDVAVRHSWPPSCPTHYKKYVTIYNKEREKEEKRKRDDEARERRRRQHHAQDHASDFHHYDGNDDHDGEADTFMSARRRSRSFSAISSSSSFSAWASSTRDKIIEETVKSCGVCRGQLEMENPEIFKIIIQLLASAQGRTDDRDICYILNKLTFLATLSPSNQHQIAGVEVVCDLLDHFRGILTAGDLSTLTSTADAAARAAHMAGGGTTTSAAASISSSNTRAFLHSTVLRFVSKIASHSISLQALRKYLKLMKDPADFPVSLLSTLVAIAKRDGHVVPSYFLDFSNSKAGVALPSTEAKVIWPPPEGYTIAFWLNLTSDGSGAHPTSHGSGKRLRIVPGKAVSESHVTNIDLREHKSDEAATHIFTLNSANKQCQTEVLIRAGVLTLRLGNKLNATFDDFKFREKRWYHVAITHSPQKVASVVKLSVDGLLRGSVPFTYPRPTSAHLFAFLGAPPLSYSLATGAAGASAAAAPASVPHRTESASQATLAASLAHDEEAKREASFQLGNLYLFEEAAEEPDVLFLYMLGPNYCGNLDVDLGMFQTYDIINADSVKLLAKGNPISPVNNPYMAGRLAAQRKGAPLSMGLEVSFSGEVPTRSAAAAADESSQWSAGRDYDDGSSDDVSTGGGDQQWADGRAAADSHALLLLDPSLYNDQMSHLDDTIVFLFSARNMVMAQAFRIDSFGTSRAPHQHHLNTSSLLDKEGAAQSTVAPTLQSPGGLGSATVAASPQPPSSSAAGAGAASSASSASTAGAGAGAGVGASPQKRSGKKTKNHILLANIAHHHDGVALRKRLSIQEMIFNIGGVTNLLWFLSTLPSRHDVLARFVAAAKKRESAADTSASSAASSSESEGEAAAAAQPAAGRSRVNREELPNEEELLSALPEAERLAYKIQIKECVERQRQAIRLLHSLLLNNARNVKELLDVSGYQLLARIIRKHRWTLDETLLSLMFNFVGLRKSRPQSLPYSSASAQAHSSSRMRAPLSSRSVPQFDDDSKVGSSLFKQAPTFIAKVKDLMRNESSTSRKGSLPTPDHLASFAAGGQQPTFAFTSPSGSGSAPATPQREHAFASAAFGPSIVFSDGVVANLPAFVHLILNRKLWGSASVSVQEIVFESLARLVANHEQASFNIMRFREAGLIDIFMRMFKEEADTLCIGFAPTLMVILRSIMTDPPYLTDLQKVVSYLIASHHKFGMARNLSSASPEGVRSISAEGLAKYQTTPARWRTLGRNLPSAKGLTLPGLSTASSLMSTNTSTGMVGPGDEALRSIRVHVLQMLLDIVTSGGQQSIRVVESAMSLELLLEFIQHEDEETRIIILKLLDVFLRNSTNRTQFFQMKGWHLLGDILKPFKVGEELLAVLFAMLLGKPTHSYNAPNIGAGFEIVMATGATSVTLNFLGKLSDEDIVLQHPGAMTTILVLVGSHFIMPNTRHAAIKTLHDIFLQNDPVKDQFISNHLIELLCDLFVVGYQEKFPTTPDNRAAQSQPSPGVSPYSSQQASSDLTPDEQQQTSAAAAAAAAAELSCESCPPQPDRAHQAETAGAEQQDLSGDPAAAAAAEEEEEEEEGEVEEDEDKEWELEEDVLRFLKTVALHRCVTGTPSTMPPKLLDDIFLTMEVLEGLPREYVVRLRERVLVDVFWFFRDNNIANSSTLLNALQKLCVLALHAWLWRDSIVLLECRKVPASSKPWAYKARDMFKDNVLCMIFALFNILREKIDLTSTQAGLLLAPISLPQMQYRRALLRLLQSNVEPWILSALSKLLPAPTLSPGSSSSYLRSPLSSSLSELRSTNSMLLANIGDKEFVVSFLYHSWPLLAHPNPAISMQTQECWRIVIHSTLDYLSLATLEDLLLQAEQHVREANQRKRDREQQRGDGGDGDDKKKMEEEEKRKKSGEGEGGKEEEEWTRKVKAEQVEEILLEEHISHFVRRTEDTEANAKDKWQKERQKARKKKAIKIFRHKSKVKANGKSVKNHYFALQHEQEKANIQYLSDKEHEEQLLLHQWKDLVKKVTHQEAVWPLPNVIARPLLDATEGTTRMRIRLKPTLTRPLDKLFKEDGEPLEWLSPKMILRLQKLKKIRIGGLYKEQMQKNENHVALKPGEKVLLASKCQCITPFSTREGEMVVGAKYTYFFDMSEPYSSLVSTKAPVSSLEATAAIAEGEDPTWAADKRPRKRGQWVGDKSITLQYEDIKEIHKRRYLLKNTAMEIFLTTGRTYLLAFPTKQDRNAIYEKLLSLDLPNRVDYETEVGGNILKRSITEKWRRGEISNFEYLMHLNTLAGRSFNDLTQYPIFPFLLRDYTSEELDLTNPNTFRDLSKPMGAQDPTRLKKFIDKYEMLLEMNDVPYYYGSHYSNIGSVLHFLVRVQPFTRGFIEFQGGRFDVPDRVFHALDTTWSLSSSMSNSDVKELIPEFFYFPEFLENQNHFDLGIRHDSVRVDNVLLPPWAKGDPRIFIRKHREALECRYVSERLHQWIDLMYGALQRGDAARKAYNVFHPLTYEGAVEVDSIQDEVMRKATIAQISSYGQTPRLLFRRAHPEKVWREPEPTVYSHPHQLWSYPLLVCTFEIHRIDLVDGQPIPQRAKRVLLHPEGTAMVSWGYWDQNIRLCSVETGKVLLVIKTSHDDEILCADITQDGQYLATGGTSSLLKVWKLKRVKQASSRGRMRIRLQAILSGHAHDVLSVVISKEWSLIISGGREGKVILWDLNRLCYIRTLKHHRGPVTSLAISPTTGDIVTVDNGSEFIPVGEKRSPRNVSTICLWTINGRLVASTTCQERINCVALTHGTEGLSRNVVICGLDSGTIKIWDAFDLSFLSEMKNEKETSPITALCLNADFSQLFVGHANGALVSWSPRRMSNPAQLIKNLTLGRRKVTPLSSTSSTSVAIRKASRDLFEREAAAELARLNNVAEGGSSGDEAEQQQQQQQQHRQRSNSNNSMASSDSEGDSGAEIEEQS</sequence>
<feature type="region of interest" description="Disordered" evidence="4">
    <location>
        <begin position="2099"/>
        <end position="2146"/>
    </location>
</feature>